<dbReference type="OrthoDB" id="9810372at2"/>
<evidence type="ECO:0000256" key="2">
    <source>
        <dbReference type="ARBA" id="ARBA00012323"/>
    </source>
</evidence>
<dbReference type="InterPro" id="IPR043129">
    <property type="entry name" value="ATPase_NBD"/>
</dbReference>
<dbReference type="GO" id="GO:0005737">
    <property type="term" value="C:cytoplasm"/>
    <property type="evidence" value="ECO:0007669"/>
    <property type="project" value="InterPro"/>
</dbReference>
<accession>A0A1N7III8</accession>
<evidence type="ECO:0000256" key="8">
    <source>
        <dbReference type="ARBA" id="ARBA00032386"/>
    </source>
</evidence>
<keyword evidence="10" id="KW-1185">Reference proteome</keyword>
<evidence type="ECO:0000256" key="6">
    <source>
        <dbReference type="ARBA" id="ARBA00022777"/>
    </source>
</evidence>
<dbReference type="InterPro" id="IPR000600">
    <property type="entry name" value="ROK"/>
</dbReference>
<evidence type="ECO:0000256" key="5">
    <source>
        <dbReference type="ARBA" id="ARBA00022741"/>
    </source>
</evidence>
<dbReference type="RefSeq" id="WP_076556400.1">
    <property type="nucleotide sequence ID" value="NZ_FTOC01000001.1"/>
</dbReference>
<protein>
    <recommendedName>
        <fullName evidence="3">Glucokinase</fullName>
        <ecNumber evidence="2">2.7.1.2</ecNumber>
    </recommendedName>
    <alternativeName>
        <fullName evidence="8">Glucose kinase</fullName>
    </alternativeName>
</protein>
<name>A0A1N7III8_9BACI</name>
<keyword evidence="6 9" id="KW-0418">Kinase</keyword>
<dbReference type="STRING" id="570947.SAMN05421687_101123"/>
<evidence type="ECO:0000313" key="9">
    <source>
        <dbReference type="EMBL" id="SIS36895.1"/>
    </source>
</evidence>
<dbReference type="PROSITE" id="PS01125">
    <property type="entry name" value="ROK"/>
    <property type="match status" value="1"/>
</dbReference>
<keyword evidence="7" id="KW-0067">ATP-binding</keyword>
<dbReference type="InterPro" id="IPR004654">
    <property type="entry name" value="ROK_glcA"/>
</dbReference>
<sequence length="318" mass="33436">MEKQRYIGVDIGGTTVKLAILTTEGKMVYKWEIPTVTDEAGSGIISDVAATLEETLKALDIDKSTIKGIGVGAPGFIDQNTGYVYEAINIGWKNFSMGEALYDATGLPVWADNDANIAALGEKWLGAGNGCESMLAVTLGTGVGGGIIVNEKVINGANGTGGEIGHITVKPDSPYYCNCGRYGCLETEASATAISRKADEAKADSNDTCLHYIENPSAKDVFEGYAQNDDVCRKIVHDVSDQLGLALANLAVSINPEKIIIGGGVSKAGELLLSPLKASFERYALPRVNEVCEFSIAELGNDAGVIGGAYLVKSKTEK</sequence>
<proteinExistence type="inferred from homology"/>
<dbReference type="GO" id="GO:0004340">
    <property type="term" value="F:glucokinase activity"/>
    <property type="evidence" value="ECO:0007669"/>
    <property type="project" value="UniProtKB-EC"/>
</dbReference>
<reference evidence="10" key="1">
    <citation type="submission" date="2017-01" db="EMBL/GenBank/DDBJ databases">
        <authorList>
            <person name="Varghese N."/>
            <person name="Submissions S."/>
        </authorList>
    </citation>
    <scope>NUCLEOTIDE SEQUENCE [LARGE SCALE GENOMIC DNA]</scope>
    <source>
        <strain evidence="10">DSM 23127</strain>
    </source>
</reference>
<dbReference type="PANTHER" id="PTHR18964">
    <property type="entry name" value="ROK (REPRESSOR, ORF, KINASE) FAMILY"/>
    <property type="match status" value="1"/>
</dbReference>
<evidence type="ECO:0000256" key="1">
    <source>
        <dbReference type="ARBA" id="ARBA00006479"/>
    </source>
</evidence>
<dbReference type="EMBL" id="FTOC01000001">
    <property type="protein sequence ID" value="SIS36895.1"/>
    <property type="molecule type" value="Genomic_DNA"/>
</dbReference>
<dbReference type="InterPro" id="IPR049874">
    <property type="entry name" value="ROK_cs"/>
</dbReference>
<dbReference type="PANTHER" id="PTHR18964:SF149">
    <property type="entry name" value="BIFUNCTIONAL UDP-N-ACETYLGLUCOSAMINE 2-EPIMERASE_N-ACETYLMANNOSAMINE KINASE"/>
    <property type="match status" value="1"/>
</dbReference>
<keyword evidence="5" id="KW-0547">Nucleotide-binding</keyword>
<dbReference type="GO" id="GO:0006096">
    <property type="term" value="P:glycolytic process"/>
    <property type="evidence" value="ECO:0007669"/>
    <property type="project" value="InterPro"/>
</dbReference>
<dbReference type="AlphaFoldDB" id="A0A1N7III8"/>
<evidence type="ECO:0000256" key="3">
    <source>
        <dbReference type="ARBA" id="ARBA00014701"/>
    </source>
</evidence>
<dbReference type="SUPFAM" id="SSF53067">
    <property type="entry name" value="Actin-like ATPase domain"/>
    <property type="match status" value="1"/>
</dbReference>
<organism evidence="9 10">
    <name type="scientific">Salimicrobium flavidum</name>
    <dbReference type="NCBI Taxonomy" id="570947"/>
    <lineage>
        <taxon>Bacteria</taxon>
        <taxon>Bacillati</taxon>
        <taxon>Bacillota</taxon>
        <taxon>Bacilli</taxon>
        <taxon>Bacillales</taxon>
        <taxon>Bacillaceae</taxon>
        <taxon>Salimicrobium</taxon>
    </lineage>
</organism>
<evidence type="ECO:0000256" key="4">
    <source>
        <dbReference type="ARBA" id="ARBA00022679"/>
    </source>
</evidence>
<gene>
    <name evidence="9" type="ORF">SAMN05421687_101123</name>
</gene>
<dbReference type="NCBIfam" id="TIGR00744">
    <property type="entry name" value="ROK_glcA_fam"/>
    <property type="match status" value="1"/>
</dbReference>
<dbReference type="Proteomes" id="UP000187608">
    <property type="component" value="Unassembled WGS sequence"/>
</dbReference>
<dbReference type="GO" id="GO:0005524">
    <property type="term" value="F:ATP binding"/>
    <property type="evidence" value="ECO:0007669"/>
    <property type="project" value="UniProtKB-KW"/>
</dbReference>
<keyword evidence="4" id="KW-0808">Transferase</keyword>
<dbReference type="Pfam" id="PF00480">
    <property type="entry name" value="ROK"/>
    <property type="match status" value="1"/>
</dbReference>
<evidence type="ECO:0000313" key="10">
    <source>
        <dbReference type="Proteomes" id="UP000187608"/>
    </source>
</evidence>
<evidence type="ECO:0000256" key="7">
    <source>
        <dbReference type="ARBA" id="ARBA00022840"/>
    </source>
</evidence>
<dbReference type="Gene3D" id="3.30.420.40">
    <property type="match status" value="2"/>
</dbReference>
<comment type="similarity">
    <text evidence="1">Belongs to the ROK (NagC/XylR) family.</text>
</comment>
<dbReference type="EC" id="2.7.1.2" evidence="2"/>